<dbReference type="PANTHER" id="PTHR43798:SF33">
    <property type="entry name" value="HYDROLASE, PUTATIVE (AFU_ORTHOLOGUE AFUA_2G14860)-RELATED"/>
    <property type="match status" value="1"/>
</dbReference>
<dbReference type="InterPro" id="IPR029058">
    <property type="entry name" value="AB_hydrolase_fold"/>
</dbReference>
<dbReference type="Pfam" id="PF00561">
    <property type="entry name" value="Abhydrolase_1"/>
    <property type="match status" value="1"/>
</dbReference>
<dbReference type="AlphaFoldDB" id="A0A7D6ZX94"/>
<feature type="domain" description="AB hydrolase-1" evidence="1">
    <location>
        <begin position="30"/>
        <end position="283"/>
    </location>
</feature>
<dbReference type="GO" id="GO:0016787">
    <property type="term" value="F:hydrolase activity"/>
    <property type="evidence" value="ECO:0007669"/>
    <property type="project" value="UniProtKB-KW"/>
</dbReference>
<dbReference type="InterPro" id="IPR000073">
    <property type="entry name" value="AB_hydrolase_1"/>
</dbReference>
<dbReference type="KEGG" id="cint:HZF06_12455"/>
<evidence type="ECO:0000313" key="2">
    <source>
        <dbReference type="EMBL" id="QLY77915.1"/>
    </source>
</evidence>
<name>A0A7D6ZX94_9CLOT</name>
<dbReference type="SUPFAM" id="SSF53474">
    <property type="entry name" value="alpha/beta-Hydrolases"/>
    <property type="match status" value="1"/>
</dbReference>
<dbReference type="PRINTS" id="PR00111">
    <property type="entry name" value="ABHYDROLASE"/>
</dbReference>
<accession>A0A7D6ZX94</accession>
<dbReference type="Gene3D" id="3.40.50.1820">
    <property type="entry name" value="alpha/beta hydrolase"/>
    <property type="match status" value="1"/>
</dbReference>
<gene>
    <name evidence="2" type="ORF">HZF06_12455</name>
</gene>
<organism evidence="2 3">
    <name type="scientific">Clostridium intestinale</name>
    <dbReference type="NCBI Taxonomy" id="36845"/>
    <lineage>
        <taxon>Bacteria</taxon>
        <taxon>Bacillati</taxon>
        <taxon>Bacillota</taxon>
        <taxon>Clostridia</taxon>
        <taxon>Eubacteriales</taxon>
        <taxon>Clostridiaceae</taxon>
        <taxon>Clostridium</taxon>
    </lineage>
</organism>
<dbReference type="PANTHER" id="PTHR43798">
    <property type="entry name" value="MONOACYLGLYCEROL LIPASE"/>
    <property type="match status" value="1"/>
</dbReference>
<protein>
    <submittedName>
        <fullName evidence="2">Alpha/beta hydrolase</fullName>
    </submittedName>
</protein>
<evidence type="ECO:0000259" key="1">
    <source>
        <dbReference type="Pfam" id="PF00561"/>
    </source>
</evidence>
<dbReference type="GO" id="GO:0016020">
    <property type="term" value="C:membrane"/>
    <property type="evidence" value="ECO:0007669"/>
    <property type="project" value="TreeGrafter"/>
</dbReference>
<dbReference type="RefSeq" id="WP_181600397.1">
    <property type="nucleotide sequence ID" value="NZ_CP059378.1"/>
</dbReference>
<proteinExistence type="predicted"/>
<dbReference type="InterPro" id="IPR050266">
    <property type="entry name" value="AB_hydrolase_sf"/>
</dbReference>
<dbReference type="Proteomes" id="UP000512286">
    <property type="component" value="Chromosome"/>
</dbReference>
<keyword evidence="2" id="KW-0378">Hydrolase</keyword>
<evidence type="ECO:0000313" key="3">
    <source>
        <dbReference type="Proteomes" id="UP000512286"/>
    </source>
</evidence>
<dbReference type="EMBL" id="CP059378">
    <property type="protein sequence ID" value="QLY77915.1"/>
    <property type="molecule type" value="Genomic_DNA"/>
</dbReference>
<reference evidence="2 3" key="1">
    <citation type="submission" date="2020-07" db="EMBL/GenBank/DDBJ databases">
        <title>Electron transfer.</title>
        <authorList>
            <person name="Huang L."/>
            <person name="Liu X."/>
            <person name="Zhou S."/>
        </authorList>
    </citation>
    <scope>NUCLEOTIDE SEQUENCE [LARGE SCALE GENOMIC DNA]</scope>
    <source>
        <strain evidence="2 3">Lx1</strain>
    </source>
</reference>
<sequence>MVNFLELKKVTLSNGEILSYREEGTGEKNLLLIHGNMSSSKHWDILVDELKDKYKITAVDMRGFGESSYNTPINSLNDFAKDIEEFLGIIGINSCSAIGWSTGGGVALELAANCPEKIEKVVLLESVGVKGYPIYKKDSSGQATNLLLKTKEEISEDPVQVKPVLDALKSRNKEFYKTLWNAAIYTHNKPKEEKYNEYLEDMLTQRNLVDVDYALAHFNMTNESNGVEEGSNKCSLVKAEVLILQGDRDYVVPLYMAEDINKYVENSKLVLLKDSGHSPMIDNLNAVVNEIIDFIPSI</sequence>